<feature type="transmembrane region" description="Helical" evidence="6">
    <location>
        <begin position="88"/>
        <end position="107"/>
    </location>
</feature>
<keyword evidence="2" id="KW-1003">Cell membrane</keyword>
<dbReference type="Proteomes" id="UP000515909">
    <property type="component" value="Chromosome"/>
</dbReference>
<dbReference type="EMBL" id="CP060286">
    <property type="protein sequence ID" value="QNK41246.1"/>
    <property type="molecule type" value="Genomic_DNA"/>
</dbReference>
<evidence type="ECO:0000256" key="6">
    <source>
        <dbReference type="SAM" id="Phobius"/>
    </source>
</evidence>
<evidence type="ECO:0000313" key="9">
    <source>
        <dbReference type="EMBL" id="QNK41246.1"/>
    </source>
</evidence>
<evidence type="ECO:0000256" key="3">
    <source>
        <dbReference type="ARBA" id="ARBA00022692"/>
    </source>
</evidence>
<organism evidence="8 10">
    <name type="scientific">Caproicibacter fermentans</name>
    <dbReference type="NCBI Taxonomy" id="2576756"/>
    <lineage>
        <taxon>Bacteria</taxon>
        <taxon>Bacillati</taxon>
        <taxon>Bacillota</taxon>
        <taxon>Clostridia</taxon>
        <taxon>Eubacteriales</taxon>
        <taxon>Acutalibacteraceae</taxon>
        <taxon>Caproicibacter</taxon>
    </lineage>
</organism>
<keyword evidence="3 6" id="KW-0812">Transmembrane</keyword>
<evidence type="ECO:0000313" key="8">
    <source>
        <dbReference type="EMBL" id="MVB12976.1"/>
    </source>
</evidence>
<dbReference type="KEGG" id="cfem:HCR03_02775"/>
<dbReference type="PANTHER" id="PTHR33545:SF5">
    <property type="entry name" value="UPF0750 MEMBRANE PROTEIN YITT"/>
    <property type="match status" value="1"/>
</dbReference>
<dbReference type="InterPro" id="IPR015867">
    <property type="entry name" value="N-reg_PII/ATP_PRibTrfase_C"/>
</dbReference>
<name>A0A6N8I4C2_9FIRM</name>
<dbReference type="InterPro" id="IPR051461">
    <property type="entry name" value="UPF0750_membrane"/>
</dbReference>
<reference evidence="9 11" key="2">
    <citation type="submission" date="2020-08" db="EMBL/GenBank/DDBJ databases">
        <title>The isolate Caproiciproducens sp. 7D4C2 produces n-caproate at mildly acidic conditions from hexoses: genome and rBOX comparison with related strains and chain-elongating bacteria.</title>
        <authorList>
            <person name="Esquivel-Elizondo S."/>
            <person name="Bagci C."/>
            <person name="Temovska M."/>
            <person name="Jeon B.S."/>
            <person name="Bessarab I."/>
            <person name="Williams R.B.H."/>
            <person name="Huson D.H."/>
            <person name="Angenent L.T."/>
        </authorList>
    </citation>
    <scope>NUCLEOTIDE SEQUENCE [LARGE SCALE GENOMIC DNA]</scope>
    <source>
        <strain evidence="9 11">7D4C2</strain>
    </source>
</reference>
<keyword evidence="4 6" id="KW-1133">Transmembrane helix</keyword>
<proteinExistence type="predicted"/>
<dbReference type="AlphaFoldDB" id="A0A6N8I4C2"/>
<keyword evidence="5 6" id="KW-0472">Membrane</keyword>
<reference evidence="8 10" key="1">
    <citation type="submission" date="2019-09" db="EMBL/GenBank/DDBJ databases">
        <title>Genome sequence of Clostridium sp. EA1.</title>
        <authorList>
            <person name="Poehlein A."/>
            <person name="Bengelsdorf F.R."/>
            <person name="Daniel R."/>
        </authorList>
    </citation>
    <scope>NUCLEOTIDE SEQUENCE [LARGE SCALE GENOMIC DNA]</scope>
    <source>
        <strain evidence="8 10">EA1</strain>
    </source>
</reference>
<dbReference type="InterPro" id="IPR019264">
    <property type="entry name" value="DUF2179"/>
</dbReference>
<comment type="subcellular location">
    <subcellularLocation>
        <location evidence="1">Cell membrane</location>
        <topology evidence="1">Multi-pass membrane protein</topology>
    </subcellularLocation>
</comment>
<dbReference type="PANTHER" id="PTHR33545">
    <property type="entry name" value="UPF0750 MEMBRANE PROTEIN YITT-RELATED"/>
    <property type="match status" value="1"/>
</dbReference>
<evidence type="ECO:0000313" key="10">
    <source>
        <dbReference type="Proteomes" id="UP000469440"/>
    </source>
</evidence>
<evidence type="ECO:0000256" key="1">
    <source>
        <dbReference type="ARBA" id="ARBA00004651"/>
    </source>
</evidence>
<sequence>MLLHLKNGAKELLLDFLYYAAASILCAVSVRMFTAPNHIAPGGVTGLSTVINYLSGLPIGMMSLLLNIPIFIWAVLQIGYKLVGKTMIATVFVASAIDILSVLIPPYSGNPMLAAIFGGLLDGTGLSLVFMRGATTGGTDLIARLLNRRVRFVSMGKLMLCVDFVIVVISAIAYRSIESALYALIAIFVSSRMIDTILYGTDVGTGKVIFIISEKSERIAQEILTDVERGVTYLDSKGAYTGRKGEVLLCAARRYEVVKIKDIVRTIDRNAFLIVGDAGEITGEGFREVRPEDKTLRELIERLKSEKK</sequence>
<dbReference type="CDD" id="cd16380">
    <property type="entry name" value="YitT_C"/>
    <property type="match status" value="1"/>
</dbReference>
<feature type="domain" description="DUF2179" evidence="7">
    <location>
        <begin position="229"/>
        <end position="283"/>
    </location>
</feature>
<feature type="transmembrane region" description="Helical" evidence="6">
    <location>
        <begin position="12"/>
        <end position="33"/>
    </location>
</feature>
<keyword evidence="10" id="KW-1185">Reference proteome</keyword>
<evidence type="ECO:0000259" key="7">
    <source>
        <dbReference type="Pfam" id="PF10035"/>
    </source>
</evidence>
<dbReference type="PIRSF" id="PIRSF006483">
    <property type="entry name" value="Membrane_protein_YitT"/>
    <property type="match status" value="1"/>
</dbReference>
<evidence type="ECO:0000256" key="5">
    <source>
        <dbReference type="ARBA" id="ARBA00023136"/>
    </source>
</evidence>
<evidence type="ECO:0000256" key="2">
    <source>
        <dbReference type="ARBA" id="ARBA00022475"/>
    </source>
</evidence>
<evidence type="ECO:0000313" key="11">
    <source>
        <dbReference type="Proteomes" id="UP000515909"/>
    </source>
</evidence>
<gene>
    <name evidence="8" type="ORF">CAFE_37290</name>
    <name evidence="9" type="ORF">HCR03_02775</name>
</gene>
<dbReference type="Pfam" id="PF10035">
    <property type="entry name" value="DUF2179"/>
    <property type="match status" value="1"/>
</dbReference>
<dbReference type="RefSeq" id="WP_083209999.1">
    <property type="nucleotide sequence ID" value="NZ_CP060286.1"/>
</dbReference>
<feature type="transmembrane region" description="Helical" evidence="6">
    <location>
        <begin position="113"/>
        <end position="131"/>
    </location>
</feature>
<protein>
    <submittedName>
        <fullName evidence="8">Putative 5xTM membrane BCR, YitT family</fullName>
    </submittedName>
    <submittedName>
        <fullName evidence="9">YitT family protein</fullName>
    </submittedName>
</protein>
<dbReference type="GO" id="GO:0005886">
    <property type="term" value="C:plasma membrane"/>
    <property type="evidence" value="ECO:0007669"/>
    <property type="project" value="UniProtKB-SubCell"/>
</dbReference>
<dbReference type="EMBL" id="VWXL01000108">
    <property type="protein sequence ID" value="MVB12976.1"/>
    <property type="molecule type" value="Genomic_DNA"/>
</dbReference>
<feature type="transmembrane region" description="Helical" evidence="6">
    <location>
        <begin position="53"/>
        <end position="76"/>
    </location>
</feature>
<evidence type="ECO:0000256" key="4">
    <source>
        <dbReference type="ARBA" id="ARBA00022989"/>
    </source>
</evidence>
<feature type="transmembrane region" description="Helical" evidence="6">
    <location>
        <begin position="152"/>
        <end position="174"/>
    </location>
</feature>
<dbReference type="OrthoDB" id="3180973at2"/>
<accession>A0A7G8TCA5</accession>
<dbReference type="InterPro" id="IPR003740">
    <property type="entry name" value="YitT"/>
</dbReference>
<dbReference type="Proteomes" id="UP000469440">
    <property type="component" value="Unassembled WGS sequence"/>
</dbReference>
<accession>A0A6N8I4C2</accession>
<dbReference type="Pfam" id="PF02588">
    <property type="entry name" value="YitT_membrane"/>
    <property type="match status" value="1"/>
</dbReference>
<dbReference type="Gene3D" id="3.30.70.120">
    <property type="match status" value="1"/>
</dbReference>